<dbReference type="SUPFAM" id="SSF55931">
    <property type="entry name" value="Glutamine synthetase/guanido kinase"/>
    <property type="match status" value="1"/>
</dbReference>
<dbReference type="Gene3D" id="3.30.590.20">
    <property type="match status" value="1"/>
</dbReference>
<dbReference type="AlphaFoldDB" id="A0A239D6G1"/>
<dbReference type="InterPro" id="IPR014746">
    <property type="entry name" value="Gln_synth/guanido_kin_cat_dom"/>
</dbReference>
<evidence type="ECO:0000313" key="3">
    <source>
        <dbReference type="Proteomes" id="UP000198386"/>
    </source>
</evidence>
<dbReference type="EMBL" id="FZOH01000003">
    <property type="protein sequence ID" value="SNS27859.1"/>
    <property type="molecule type" value="Genomic_DNA"/>
</dbReference>
<evidence type="ECO:0000256" key="1">
    <source>
        <dbReference type="ARBA" id="ARBA00048819"/>
    </source>
</evidence>
<keyword evidence="3" id="KW-1185">Reference proteome</keyword>
<dbReference type="InterPro" id="IPR050141">
    <property type="entry name" value="GCL_type2/YbdK_subfam"/>
</dbReference>
<dbReference type="GO" id="GO:0016879">
    <property type="term" value="F:ligase activity, forming carbon-nitrogen bonds"/>
    <property type="evidence" value="ECO:0007669"/>
    <property type="project" value="TreeGrafter"/>
</dbReference>
<sequence>MGQEVEARTFSRADRLRYREKLRRCLDVFGRMLNESKFDFERPLTGTEIEFNLVDARQDPAMRNEEVLAAIADEVFQAEMGQFNIEMNVRPTTLAGTAAADLETELRASLNAAEERARAIGAHIVMIGTLPTLGPEHVSGDAITAHPRYALINEQIFAARGEDLHIAISGPERLDVHADTIAPEAACTSTQFHLQVSPQDYAAHWNAAQCIAGVQVALGANSPFLFGKELWRETRIALFEQATDTRPLELKEQGVRPRVWFGERFITSVFDHFEENVRYFPALLPVCDEEDPVAVLDRGDIPQLSELRMHNGTVYRWNRPVYDIHRGRPHLRVENRVLPAGPTIVDVFANGAFYYGLLRTLAAQDRPVWSQMSFATAEENFDEGARNGINAQLYWPGLGTVPVTELVLRRLLPMAQQGLAEWGVDTAVSDRLLGAIERRCTAYRNGAEWQVEVFHRIDEQRQPLDRRDALREMLRRYSDLMHANEPVADWPLD</sequence>
<evidence type="ECO:0008006" key="4">
    <source>
        <dbReference type="Google" id="ProtNLM"/>
    </source>
</evidence>
<dbReference type="PANTHER" id="PTHR36510:SF3">
    <property type="entry name" value="CONSERVED PROTEIN"/>
    <property type="match status" value="1"/>
</dbReference>
<organism evidence="2 3">
    <name type="scientific">Geodermatophilus saharensis</name>
    <dbReference type="NCBI Taxonomy" id="1137994"/>
    <lineage>
        <taxon>Bacteria</taxon>
        <taxon>Bacillati</taxon>
        <taxon>Actinomycetota</taxon>
        <taxon>Actinomycetes</taxon>
        <taxon>Geodermatophilales</taxon>
        <taxon>Geodermatophilaceae</taxon>
        <taxon>Geodermatophilus</taxon>
    </lineage>
</organism>
<protein>
    <recommendedName>
        <fullName evidence="4">Gamma-glutamyl:cysteine ligase YbdK, ATP-grasp superfamily</fullName>
    </recommendedName>
</protein>
<evidence type="ECO:0000313" key="2">
    <source>
        <dbReference type="EMBL" id="SNS27859.1"/>
    </source>
</evidence>
<dbReference type="InterPro" id="IPR016602">
    <property type="entry name" value="UCP012666"/>
</dbReference>
<dbReference type="Proteomes" id="UP000198386">
    <property type="component" value="Unassembled WGS sequence"/>
</dbReference>
<comment type="catalytic activity">
    <reaction evidence="1">
        <text>L-cysteine + L-glutamate + ATP = gamma-L-glutamyl-L-cysteine + ADP + phosphate + H(+)</text>
        <dbReference type="Rhea" id="RHEA:13285"/>
        <dbReference type="ChEBI" id="CHEBI:15378"/>
        <dbReference type="ChEBI" id="CHEBI:29985"/>
        <dbReference type="ChEBI" id="CHEBI:30616"/>
        <dbReference type="ChEBI" id="CHEBI:35235"/>
        <dbReference type="ChEBI" id="CHEBI:43474"/>
        <dbReference type="ChEBI" id="CHEBI:58173"/>
        <dbReference type="ChEBI" id="CHEBI:456216"/>
        <dbReference type="EC" id="6.3.2.2"/>
    </reaction>
</comment>
<dbReference type="RefSeq" id="WP_089403735.1">
    <property type="nucleotide sequence ID" value="NZ_FZOH01000003.1"/>
</dbReference>
<dbReference type="PANTHER" id="PTHR36510">
    <property type="entry name" value="GLUTAMATE--CYSTEINE LIGASE 2-RELATED"/>
    <property type="match status" value="1"/>
</dbReference>
<proteinExistence type="predicted"/>
<name>A0A239D6G1_9ACTN</name>
<dbReference type="PIRSF" id="PIRSF012666">
    <property type="entry name" value="UCP012666"/>
    <property type="match status" value="1"/>
</dbReference>
<reference evidence="3" key="1">
    <citation type="submission" date="2017-06" db="EMBL/GenBank/DDBJ databases">
        <authorList>
            <person name="Varghese N."/>
            <person name="Submissions S."/>
        </authorList>
    </citation>
    <scope>NUCLEOTIDE SEQUENCE [LARGE SCALE GENOMIC DNA]</scope>
    <source>
        <strain evidence="3">DSM 45423</strain>
    </source>
</reference>
<accession>A0A239D6G1</accession>
<gene>
    <name evidence="2" type="ORF">SAMN04488107_2019</name>
</gene>
<dbReference type="Pfam" id="PF04107">
    <property type="entry name" value="GCS2"/>
    <property type="match status" value="1"/>
</dbReference>
<dbReference type="OrthoDB" id="240589at2"/>
<dbReference type="InterPro" id="IPR006336">
    <property type="entry name" value="GCS2"/>
</dbReference>